<reference evidence="1 2" key="1">
    <citation type="submission" date="2017-02" db="EMBL/GenBank/DDBJ databases">
        <authorList>
            <person name="Peterson S.W."/>
        </authorList>
    </citation>
    <scope>NUCLEOTIDE SEQUENCE [LARGE SCALE GENOMIC DNA]</scope>
    <source>
        <strain evidence="1 2">DSM 25262</strain>
    </source>
</reference>
<dbReference type="Proteomes" id="UP000190961">
    <property type="component" value="Unassembled WGS sequence"/>
</dbReference>
<proteinExistence type="predicted"/>
<protein>
    <submittedName>
        <fullName evidence="1">Uncharacterized protein</fullName>
    </submittedName>
</protein>
<dbReference type="EMBL" id="FUZU01000003">
    <property type="protein sequence ID" value="SKC83580.1"/>
    <property type="molecule type" value="Genomic_DNA"/>
</dbReference>
<name>A0A1T5M5U2_9BACT</name>
<dbReference type="AlphaFoldDB" id="A0A1T5M5U2"/>
<gene>
    <name evidence="1" type="ORF">SAMN05660236_4490</name>
</gene>
<evidence type="ECO:0000313" key="2">
    <source>
        <dbReference type="Proteomes" id="UP000190961"/>
    </source>
</evidence>
<sequence length="84" mass="9815">MLHLKQTLLHQIKSATNEREIEIIICHTIYHLRAKGIPADIIFRFIIGMNKNLARVLKEVDSNREEKNITVAIMVLRKIQKPQD</sequence>
<dbReference type="STRING" id="688867.SAMN05660236_4490"/>
<organism evidence="1 2">
    <name type="scientific">Ohtaekwangia koreensis</name>
    <dbReference type="NCBI Taxonomy" id="688867"/>
    <lineage>
        <taxon>Bacteria</taxon>
        <taxon>Pseudomonadati</taxon>
        <taxon>Bacteroidota</taxon>
        <taxon>Cytophagia</taxon>
        <taxon>Cytophagales</taxon>
        <taxon>Fulvivirgaceae</taxon>
        <taxon>Ohtaekwangia</taxon>
    </lineage>
</organism>
<keyword evidence="2" id="KW-1185">Reference proteome</keyword>
<evidence type="ECO:0000313" key="1">
    <source>
        <dbReference type="EMBL" id="SKC83580.1"/>
    </source>
</evidence>
<accession>A0A1T5M5U2</accession>